<feature type="region of interest" description="Disordered" evidence="1">
    <location>
        <begin position="1"/>
        <end position="34"/>
    </location>
</feature>
<dbReference type="KEGG" id="dpl:KGM_200900"/>
<dbReference type="Proteomes" id="UP000007151">
    <property type="component" value="Unassembled WGS sequence"/>
</dbReference>
<evidence type="ECO:0000256" key="1">
    <source>
        <dbReference type="SAM" id="MobiDB-lite"/>
    </source>
</evidence>
<feature type="compositionally biased region" description="Polar residues" evidence="1">
    <location>
        <begin position="23"/>
        <end position="32"/>
    </location>
</feature>
<feature type="compositionally biased region" description="Basic and acidic residues" evidence="1">
    <location>
        <begin position="11"/>
        <end position="22"/>
    </location>
</feature>
<evidence type="ECO:0000313" key="2">
    <source>
        <dbReference type="EMBL" id="OWR44759.1"/>
    </source>
</evidence>
<keyword evidence="3" id="KW-1185">Reference proteome</keyword>
<name>A0A212ETF6_DANPL</name>
<proteinExistence type="predicted"/>
<organism evidence="2 3">
    <name type="scientific">Danaus plexippus plexippus</name>
    <dbReference type="NCBI Taxonomy" id="278856"/>
    <lineage>
        <taxon>Eukaryota</taxon>
        <taxon>Metazoa</taxon>
        <taxon>Ecdysozoa</taxon>
        <taxon>Arthropoda</taxon>
        <taxon>Hexapoda</taxon>
        <taxon>Insecta</taxon>
        <taxon>Pterygota</taxon>
        <taxon>Neoptera</taxon>
        <taxon>Endopterygota</taxon>
        <taxon>Lepidoptera</taxon>
        <taxon>Glossata</taxon>
        <taxon>Ditrysia</taxon>
        <taxon>Papilionoidea</taxon>
        <taxon>Nymphalidae</taxon>
        <taxon>Danainae</taxon>
        <taxon>Danaini</taxon>
        <taxon>Danaina</taxon>
        <taxon>Danaus</taxon>
        <taxon>Danaus</taxon>
    </lineage>
</organism>
<dbReference type="EMBL" id="AGBW02012593">
    <property type="protein sequence ID" value="OWR44759.1"/>
    <property type="molecule type" value="Genomic_DNA"/>
</dbReference>
<dbReference type="AlphaFoldDB" id="A0A212ETF6"/>
<reference evidence="2 3" key="1">
    <citation type="journal article" date="2011" name="Cell">
        <title>The monarch butterfly genome yields insights into long-distance migration.</title>
        <authorList>
            <person name="Zhan S."/>
            <person name="Merlin C."/>
            <person name="Boore J.L."/>
            <person name="Reppert S.M."/>
        </authorList>
    </citation>
    <scope>NUCLEOTIDE SEQUENCE [LARGE SCALE GENOMIC DNA]</scope>
    <source>
        <strain evidence="2">F-2</strain>
    </source>
</reference>
<dbReference type="InParanoid" id="A0A212ETF6"/>
<sequence length="52" mass="5545">MASASAPANEGKQHSNPPKEETQNQPSGSNVVASIVVRMEVDTCEPTWPEHA</sequence>
<protein>
    <submittedName>
        <fullName evidence="2">Uncharacterized protein</fullName>
    </submittedName>
</protein>
<gene>
    <name evidence="2" type="ORF">KGM_200900</name>
</gene>
<evidence type="ECO:0000313" key="3">
    <source>
        <dbReference type="Proteomes" id="UP000007151"/>
    </source>
</evidence>
<comment type="caution">
    <text evidence="2">The sequence shown here is derived from an EMBL/GenBank/DDBJ whole genome shotgun (WGS) entry which is preliminary data.</text>
</comment>
<accession>A0A212ETF6</accession>